<dbReference type="InterPro" id="IPR022085">
    <property type="entry name" value="OpdG"/>
</dbReference>
<evidence type="ECO:0000313" key="2">
    <source>
        <dbReference type="Proteomes" id="UP000078340"/>
    </source>
</evidence>
<organism evidence="1 2">
    <name type="scientific">Purpureocillium lilacinum</name>
    <name type="common">Paecilomyces lilacinus</name>
    <dbReference type="NCBI Taxonomy" id="33203"/>
    <lineage>
        <taxon>Eukaryota</taxon>
        <taxon>Fungi</taxon>
        <taxon>Dikarya</taxon>
        <taxon>Ascomycota</taxon>
        <taxon>Pezizomycotina</taxon>
        <taxon>Sordariomycetes</taxon>
        <taxon>Hypocreomycetidae</taxon>
        <taxon>Hypocreales</taxon>
        <taxon>Ophiocordycipitaceae</taxon>
        <taxon>Purpureocillium</taxon>
    </lineage>
</organism>
<evidence type="ECO:0000313" key="1">
    <source>
        <dbReference type="EMBL" id="OAQ75087.1"/>
    </source>
</evidence>
<dbReference type="Pfam" id="PF12311">
    <property type="entry name" value="DUF3632"/>
    <property type="match status" value="1"/>
</dbReference>
<sequence length="321" mass="36861">MSDTDQCSLHLSGTQDIPEAWFDEQLKRYRTSNDILQDYISKEVEVLKAYYGRQVRPQDAARAITRPITSTSIPLGETSSDDIVPLTQLWRLLKDALVEWPSGRTPDLVLLLAAIARRRDRIHRGEALDDDERPMTWACLPYLTMIWSEAYWMEPGQIQDAEAQLVAAGLFEWRRAFWYLIKTLERVANHNDNTVASGDNTAEVLLQADFHIPAVACWIKHNGRKLYDEIAKDELRVWEERDVPVEARQFDHPTERWSFWAGRLSEFVTDQQDDIVKGAARHAVKNMEAIAGASRRRNARHDEGDGTCIICPTMTDDPRVD</sequence>
<protein>
    <submittedName>
        <fullName evidence="1">Uncharacterized protein</fullName>
    </submittedName>
</protein>
<gene>
    <name evidence="1" type="ORF">VFPFJ_10925</name>
</gene>
<dbReference type="OMA" id="PAVACWI"/>
<name>A0A179GB85_PURLI</name>
<accession>A0A179GB85</accession>
<dbReference type="AlphaFoldDB" id="A0A179GB85"/>
<dbReference type="Proteomes" id="UP000078340">
    <property type="component" value="Unassembled WGS sequence"/>
</dbReference>
<reference evidence="1 2" key="1">
    <citation type="submission" date="2016-02" db="EMBL/GenBank/DDBJ databases">
        <title>Biosynthesis of antibiotic leucinostatins and their inhibition on Phytophthora in bio-control Purpureocillium lilacinum.</title>
        <authorList>
            <person name="Wang G."/>
            <person name="Liu Z."/>
            <person name="Lin R."/>
            <person name="Li E."/>
            <person name="Mao Z."/>
            <person name="Ling J."/>
            <person name="Yin W."/>
            <person name="Xie B."/>
        </authorList>
    </citation>
    <scope>NUCLEOTIDE SEQUENCE [LARGE SCALE GENOMIC DNA]</scope>
    <source>
        <strain evidence="1">PLFJ-1</strain>
    </source>
</reference>
<dbReference type="EMBL" id="LSBI01000017">
    <property type="protein sequence ID" value="OAQ75087.1"/>
    <property type="molecule type" value="Genomic_DNA"/>
</dbReference>
<proteinExistence type="predicted"/>
<comment type="caution">
    <text evidence="1">The sequence shown here is derived from an EMBL/GenBank/DDBJ whole genome shotgun (WGS) entry which is preliminary data.</text>
</comment>